<comment type="similarity">
    <text evidence="2">Belongs to the ABC-4 integral membrane protein family. LolC/E subfamily.</text>
</comment>
<gene>
    <name evidence="10" type="ORF">PCC79_15150</name>
</gene>
<keyword evidence="6 7" id="KW-0472">Membrane</keyword>
<feature type="transmembrane region" description="Helical" evidence="7">
    <location>
        <begin position="429"/>
        <end position="451"/>
    </location>
</feature>
<sequence length="895" mass="91900">MGVLAQAWQEVRLHPARFAATLTAIVLSVAFLAATQVFAATESNAITEREMLFASRADVVVDSHLWHWPDARLQRDGGLALAEETLRDQPEVVSFERFSQLYTHLSSRDAFAGVKLTTSPMDPELRWYAPSEGRYPETAVEIVLTRDTAADLGVGLGDTVQLNLADVLPLTVVGLTDERGYDDPPAYAMHALLERAGTLLPPPDYSILINPATTARETPGASSGGVGVRLLVRTASPDVASAVVEKTQQALYRAGFLKIIVEPKVAAVVRAEAAGAVAGGAGWLSLLVTGCGAVAVLVGTLIIANTFTILVAQRQRQIGLLRAVGATRGQVLARFVAEAGVLGALGTVLGLPVGVGLAAAVSGWATRSLVHGLVVPWLTLAGVALLGVGVTVLASLIPLSRATRVPPLAALQPVDAVPQAARRSVVRGVVCAAPVAIGAAVMAAGLGAWAGVGSEAWGPVVRVVVVAVGAVGVSVGVLGASSLYVPPLVRLLGAPVVGRWPEARLAVANAVRNPARVGATATAVMLAVGLIVTVQVGSASGRASAFARMDERYPVDLALQSAVAEPDLANPNGAWAGPSRRDATGRLRGFAPGGLDAVRATPGVADAELLTTTEPLLLWTGTGMMRFLPAAVVPAGAQRLLNAPVEVGPGEVGLPAQVISLLQIQVGSIVMLQSLTGDREPSLRVVESNLGPSLAVLHPDTLAALRAHTRDGLILARLQNPDDSVGVVRQLQAQLMADNPGLEVSGSAVQKAMLRTLLDDVTAFLTGLLAVAALVALIGVGNTLGLSVLERSREFALVRALGLQRSGVRLMVLLESLAIALVAVAVGLASGLLFGWAGAAAVAQAFGLSTPPLVVDWPATLLTCALVVAAAALASVLPGRRAARATPVEALADIG</sequence>
<feature type="transmembrane region" description="Helical" evidence="7">
    <location>
        <begin position="463"/>
        <end position="485"/>
    </location>
</feature>
<evidence type="ECO:0000256" key="1">
    <source>
        <dbReference type="ARBA" id="ARBA00004651"/>
    </source>
</evidence>
<feature type="transmembrane region" description="Helical" evidence="7">
    <location>
        <begin position="377"/>
        <end position="399"/>
    </location>
</feature>
<dbReference type="PANTHER" id="PTHR30489">
    <property type="entry name" value="LIPOPROTEIN-RELEASING SYSTEM TRANSMEMBRANE PROTEIN LOLE"/>
    <property type="match status" value="1"/>
</dbReference>
<feature type="domain" description="ABC3 transporter permease C-terminal" evidence="9">
    <location>
        <begin position="768"/>
        <end position="887"/>
    </location>
</feature>
<proteinExistence type="inferred from homology"/>
<keyword evidence="3" id="KW-1003">Cell membrane</keyword>
<feature type="domain" description="ABC3 transporter permease C-terminal" evidence="9">
    <location>
        <begin position="293"/>
        <end position="407"/>
    </location>
</feature>
<evidence type="ECO:0000256" key="3">
    <source>
        <dbReference type="ARBA" id="ARBA00022475"/>
    </source>
</evidence>
<organism evidence="10 11">
    <name type="scientific">Propioniciclava soli</name>
    <dbReference type="NCBI Taxonomy" id="2775081"/>
    <lineage>
        <taxon>Bacteria</taxon>
        <taxon>Bacillati</taxon>
        <taxon>Actinomycetota</taxon>
        <taxon>Actinomycetes</taxon>
        <taxon>Propionibacteriales</taxon>
        <taxon>Propionibacteriaceae</taxon>
        <taxon>Propioniciclava</taxon>
    </lineage>
</organism>
<dbReference type="RefSeq" id="WP_342372321.1">
    <property type="nucleotide sequence ID" value="NZ_CP115965.1"/>
</dbReference>
<evidence type="ECO:0000256" key="2">
    <source>
        <dbReference type="ARBA" id="ARBA00005236"/>
    </source>
</evidence>
<evidence type="ECO:0000313" key="10">
    <source>
        <dbReference type="EMBL" id="WZW98207.1"/>
    </source>
</evidence>
<evidence type="ECO:0000256" key="4">
    <source>
        <dbReference type="ARBA" id="ARBA00022692"/>
    </source>
</evidence>
<feature type="transmembrane region" description="Helical" evidence="7">
    <location>
        <begin position="763"/>
        <end position="789"/>
    </location>
</feature>
<feature type="signal peptide" evidence="8">
    <location>
        <begin position="1"/>
        <end position="39"/>
    </location>
</feature>
<feature type="transmembrane region" description="Helical" evidence="7">
    <location>
        <begin position="332"/>
        <end position="365"/>
    </location>
</feature>
<dbReference type="PANTHER" id="PTHR30489:SF0">
    <property type="entry name" value="LIPOPROTEIN-RELEASING SYSTEM TRANSMEMBRANE PROTEIN LOLE"/>
    <property type="match status" value="1"/>
</dbReference>
<dbReference type="InterPro" id="IPR051447">
    <property type="entry name" value="Lipoprotein-release_system"/>
</dbReference>
<name>A0ABZ3C8U8_9ACTN</name>
<keyword evidence="4 7" id="KW-0812">Transmembrane</keyword>
<feature type="chain" id="PRO_5046764045" evidence="8">
    <location>
        <begin position="40"/>
        <end position="895"/>
    </location>
</feature>
<evidence type="ECO:0000313" key="11">
    <source>
        <dbReference type="Proteomes" id="UP001434337"/>
    </source>
</evidence>
<keyword evidence="11" id="KW-1185">Reference proteome</keyword>
<evidence type="ECO:0000256" key="5">
    <source>
        <dbReference type="ARBA" id="ARBA00022989"/>
    </source>
</evidence>
<feature type="transmembrane region" description="Helical" evidence="7">
    <location>
        <begin position="283"/>
        <end position="311"/>
    </location>
</feature>
<keyword evidence="8" id="KW-0732">Signal</keyword>
<reference evidence="10 11" key="1">
    <citation type="journal article" date="2023" name="Environ Microbiome">
        <title>A coral-associated actinobacterium mitigates coral bleaching under heat stress.</title>
        <authorList>
            <person name="Li J."/>
            <person name="Zou Y."/>
            <person name="Li Q."/>
            <person name="Zhang J."/>
            <person name="Bourne D.G."/>
            <person name="Lyu Y."/>
            <person name="Liu C."/>
            <person name="Zhang S."/>
        </authorList>
    </citation>
    <scope>NUCLEOTIDE SEQUENCE [LARGE SCALE GENOMIC DNA]</scope>
    <source>
        <strain evidence="10 11">SCSIO 13291</strain>
    </source>
</reference>
<accession>A0ABZ3C8U8</accession>
<dbReference type="EMBL" id="CP115965">
    <property type="protein sequence ID" value="WZW98207.1"/>
    <property type="molecule type" value="Genomic_DNA"/>
</dbReference>
<evidence type="ECO:0000256" key="7">
    <source>
        <dbReference type="SAM" id="Phobius"/>
    </source>
</evidence>
<feature type="transmembrane region" description="Helical" evidence="7">
    <location>
        <begin position="517"/>
        <end position="537"/>
    </location>
</feature>
<dbReference type="InterPro" id="IPR003838">
    <property type="entry name" value="ABC3_permease_C"/>
</dbReference>
<protein>
    <submittedName>
        <fullName evidence="10">FtsX-like permease family protein</fullName>
    </submittedName>
</protein>
<feature type="transmembrane region" description="Helical" evidence="7">
    <location>
        <begin position="810"/>
        <end position="837"/>
    </location>
</feature>
<evidence type="ECO:0000256" key="6">
    <source>
        <dbReference type="ARBA" id="ARBA00023136"/>
    </source>
</evidence>
<dbReference type="Proteomes" id="UP001434337">
    <property type="component" value="Chromosome"/>
</dbReference>
<dbReference type="Pfam" id="PF02687">
    <property type="entry name" value="FtsX"/>
    <property type="match status" value="2"/>
</dbReference>
<evidence type="ECO:0000256" key="8">
    <source>
        <dbReference type="SAM" id="SignalP"/>
    </source>
</evidence>
<comment type="subcellular location">
    <subcellularLocation>
        <location evidence="1">Cell membrane</location>
        <topology evidence="1">Multi-pass membrane protein</topology>
    </subcellularLocation>
</comment>
<keyword evidence="5 7" id="KW-1133">Transmembrane helix</keyword>
<evidence type="ECO:0000259" key="9">
    <source>
        <dbReference type="Pfam" id="PF02687"/>
    </source>
</evidence>
<feature type="transmembrane region" description="Helical" evidence="7">
    <location>
        <begin position="857"/>
        <end position="877"/>
    </location>
</feature>